<dbReference type="InterPro" id="IPR042215">
    <property type="entry name" value="CarD-like_C"/>
</dbReference>
<dbReference type="Proteomes" id="UP001299068">
    <property type="component" value="Unassembled WGS sequence"/>
</dbReference>
<comment type="caution">
    <text evidence="2">The sequence shown here is derived from an EMBL/GenBank/DDBJ whole genome shotgun (WGS) entry which is preliminary data.</text>
</comment>
<sequence>MFNVGDKIVYPSQGVGVIDVVEEKEFLGKMQKYYRIHLVNNNLKLMLPANRSEVCNLRLISESNVLDKALNNINKFSTELEELNSSNCKARLHDNTIKFKLGTLKDYIEIISNLTQVSKDHNLNTSEKQMLTNTKKFLINEICLSKEISNTEATTLLDNSLSLI</sequence>
<dbReference type="PANTHER" id="PTHR38447">
    <property type="entry name" value="TRANSCRIPTION FACTOR YDEB-RELATED"/>
    <property type="match status" value="1"/>
</dbReference>
<name>A0ABS7KVX1_CLOSR</name>
<reference evidence="2 3" key="1">
    <citation type="journal article" date="2021" name="Cell Host Microbe">
        <title>in vivo commensal control of Clostridioides difficile virulence.</title>
        <authorList>
            <person name="Girinathan B.P."/>
            <person name="Dibenedetto N."/>
            <person name="Worley J.N."/>
            <person name="Peltier J."/>
            <person name="Arrieta-Ortiz M.L."/>
            <person name="Rupa Christinal Immanuel S."/>
            <person name="Lavin R."/>
            <person name="Delaney M.L."/>
            <person name="Cummins C."/>
            <person name="Hoffmann M."/>
            <person name="Luo Y."/>
            <person name="Gonzalez-Escalona N."/>
            <person name="Allard M."/>
            <person name="Onderdonk A.B."/>
            <person name="Gerber G.K."/>
            <person name="Sonenshein A.L."/>
            <person name="Baliga N."/>
            <person name="Dupuy B."/>
            <person name="Bry L."/>
        </authorList>
    </citation>
    <scope>NUCLEOTIDE SEQUENCE [LARGE SCALE GENOMIC DNA]</scope>
    <source>
        <strain evidence="2 3">DSM 599</strain>
    </source>
</reference>
<feature type="domain" description="CarD-like/TRCF RNAP-interacting" evidence="1">
    <location>
        <begin position="1"/>
        <end position="115"/>
    </location>
</feature>
<dbReference type="InterPro" id="IPR036101">
    <property type="entry name" value="CarD-like/TRCF_RID_sf"/>
</dbReference>
<dbReference type="Pfam" id="PF21095">
    <property type="entry name" value="CarD_C"/>
    <property type="match status" value="1"/>
</dbReference>
<dbReference type="Gene3D" id="1.20.58.1290">
    <property type="entry name" value="CarD-like, C-terminal domain"/>
    <property type="match status" value="1"/>
</dbReference>
<proteinExistence type="predicted"/>
<dbReference type="Pfam" id="PF02559">
    <property type="entry name" value="CarD_TRCF_RID"/>
    <property type="match status" value="1"/>
</dbReference>
<evidence type="ECO:0000313" key="2">
    <source>
        <dbReference type="EMBL" id="MBY0754963.1"/>
    </source>
</evidence>
<evidence type="ECO:0000259" key="1">
    <source>
        <dbReference type="SMART" id="SM01058"/>
    </source>
</evidence>
<evidence type="ECO:0000313" key="3">
    <source>
        <dbReference type="Proteomes" id="UP001299068"/>
    </source>
</evidence>
<keyword evidence="3" id="KW-1185">Reference proteome</keyword>
<dbReference type="SMART" id="SM01058">
    <property type="entry name" value="CarD_TRCF"/>
    <property type="match status" value="1"/>
</dbReference>
<gene>
    <name evidence="2" type="ORF">K5V21_05785</name>
</gene>
<dbReference type="Gene3D" id="2.40.10.170">
    <property type="match status" value="1"/>
</dbReference>
<dbReference type="InterPro" id="IPR048792">
    <property type="entry name" value="CarD_C"/>
</dbReference>
<dbReference type="SUPFAM" id="SSF141259">
    <property type="entry name" value="CarD-like"/>
    <property type="match status" value="1"/>
</dbReference>
<dbReference type="PANTHER" id="PTHR38447:SF1">
    <property type="entry name" value="RNA POLYMERASE-BINDING TRANSCRIPTION FACTOR CARD"/>
    <property type="match status" value="1"/>
</dbReference>
<protein>
    <submittedName>
        <fullName evidence="2">CarD family transcriptional regulator</fullName>
    </submittedName>
</protein>
<dbReference type="InterPro" id="IPR003711">
    <property type="entry name" value="CarD-like/TRCF_RID"/>
</dbReference>
<dbReference type="InterPro" id="IPR052531">
    <property type="entry name" value="CarD-like_regulator"/>
</dbReference>
<dbReference type="RefSeq" id="WP_204594314.1">
    <property type="nucleotide sequence ID" value="NZ_JAFBDA010000005.1"/>
</dbReference>
<dbReference type="EMBL" id="JAIKTU010000004">
    <property type="protein sequence ID" value="MBY0754963.1"/>
    <property type="molecule type" value="Genomic_DNA"/>
</dbReference>
<organism evidence="2 3">
    <name type="scientific">Clostridium sardiniense</name>
    <name type="common">Clostridium absonum</name>
    <dbReference type="NCBI Taxonomy" id="29369"/>
    <lineage>
        <taxon>Bacteria</taxon>
        <taxon>Bacillati</taxon>
        <taxon>Bacillota</taxon>
        <taxon>Clostridia</taxon>
        <taxon>Eubacteriales</taxon>
        <taxon>Clostridiaceae</taxon>
        <taxon>Clostridium</taxon>
    </lineage>
</organism>
<accession>A0ABS7KVX1</accession>